<organism evidence="2 3">
    <name type="scientific">Anaerotignum lactatifermentans</name>
    <dbReference type="NCBI Taxonomy" id="160404"/>
    <lineage>
        <taxon>Bacteria</taxon>
        <taxon>Bacillati</taxon>
        <taxon>Bacillota</taxon>
        <taxon>Clostridia</taxon>
        <taxon>Lachnospirales</taxon>
        <taxon>Anaerotignaceae</taxon>
        <taxon>Anaerotignum</taxon>
    </lineage>
</organism>
<dbReference type="RefSeq" id="WP_087989446.1">
    <property type="nucleotide sequence ID" value="NZ_CAJFIW010000044.1"/>
</dbReference>
<proteinExistence type="predicted"/>
<feature type="region of interest" description="Disordered" evidence="1">
    <location>
        <begin position="1"/>
        <end position="26"/>
    </location>
</feature>
<protein>
    <submittedName>
        <fullName evidence="2">Uncharacterized protein</fullName>
    </submittedName>
</protein>
<dbReference type="EMBL" id="NFHM01000013">
    <property type="protein sequence ID" value="OUN42187.1"/>
    <property type="molecule type" value="Genomic_DNA"/>
</dbReference>
<dbReference type="Proteomes" id="UP000195455">
    <property type="component" value="Unassembled WGS sequence"/>
</dbReference>
<dbReference type="AlphaFoldDB" id="A0A1Y3U506"/>
<evidence type="ECO:0000313" key="2">
    <source>
        <dbReference type="EMBL" id="OUN42187.1"/>
    </source>
</evidence>
<reference evidence="3" key="1">
    <citation type="submission" date="2017-04" db="EMBL/GenBank/DDBJ databases">
        <title>Function of individual gut microbiota members based on whole genome sequencing of pure cultures obtained from chicken caecum.</title>
        <authorList>
            <person name="Medvecky M."/>
            <person name="Cejkova D."/>
            <person name="Polansky O."/>
            <person name="Karasova D."/>
            <person name="Kubasova T."/>
            <person name="Cizek A."/>
            <person name="Rychlik I."/>
        </authorList>
    </citation>
    <scope>NUCLEOTIDE SEQUENCE [LARGE SCALE GENOMIC DNA]</scope>
    <source>
        <strain evidence="3">An75</strain>
    </source>
</reference>
<accession>A0A1Y3U506</accession>
<evidence type="ECO:0000313" key="3">
    <source>
        <dbReference type="Proteomes" id="UP000195455"/>
    </source>
</evidence>
<gene>
    <name evidence="2" type="ORF">B5G26_09440</name>
</gene>
<evidence type="ECO:0000256" key="1">
    <source>
        <dbReference type="SAM" id="MobiDB-lite"/>
    </source>
</evidence>
<name>A0A1Y3U506_9FIRM</name>
<sequence>MKIDFISDGSRQKNPSTAPAAEKDSRLAKPLKSGKMWIFQRCKNGKVTVVTVFGWAGKKLTLLTLSERRNAFVGDVTACVAMRNRIGGCDHQRNKRAT</sequence>
<comment type="caution">
    <text evidence="2">The sequence shown here is derived from an EMBL/GenBank/DDBJ whole genome shotgun (WGS) entry which is preliminary data.</text>
</comment>